<dbReference type="OrthoDB" id="8433167at2"/>
<gene>
    <name evidence="1" type="ORF">FKG95_11365</name>
</gene>
<dbReference type="AlphaFoldDB" id="A0A545TU47"/>
<protein>
    <submittedName>
        <fullName evidence="1">Uncharacterized protein</fullName>
    </submittedName>
</protein>
<accession>A0A545TU47</accession>
<organism evidence="1 2">
    <name type="scientific">Denitrobaculum tricleocarpae</name>
    <dbReference type="NCBI Taxonomy" id="2591009"/>
    <lineage>
        <taxon>Bacteria</taxon>
        <taxon>Pseudomonadati</taxon>
        <taxon>Pseudomonadota</taxon>
        <taxon>Alphaproteobacteria</taxon>
        <taxon>Rhodospirillales</taxon>
        <taxon>Rhodospirillaceae</taxon>
        <taxon>Denitrobaculum</taxon>
    </lineage>
</organism>
<name>A0A545TU47_9PROT</name>
<proteinExistence type="predicted"/>
<reference evidence="1 2" key="1">
    <citation type="submission" date="2019-06" db="EMBL/GenBank/DDBJ databases">
        <title>Whole genome sequence for Rhodospirillaceae sp. R148.</title>
        <authorList>
            <person name="Wang G."/>
        </authorList>
    </citation>
    <scope>NUCLEOTIDE SEQUENCE [LARGE SCALE GENOMIC DNA]</scope>
    <source>
        <strain evidence="1 2">R148</strain>
    </source>
</reference>
<dbReference type="RefSeq" id="WP_142896459.1">
    <property type="nucleotide sequence ID" value="NZ_ML660054.1"/>
</dbReference>
<keyword evidence="2" id="KW-1185">Reference proteome</keyword>
<evidence type="ECO:0000313" key="2">
    <source>
        <dbReference type="Proteomes" id="UP000315252"/>
    </source>
</evidence>
<sequence length="356" mass="40106">MSQAQAAVETEQDENSKAADLLARDSLRILPLSCIPLETAPLQRARIVKNVHLQGVVEMFQDESTGSGQLEPDQLPTYYGWDPNKEHVDLRRIRALASLSSYDVYSLRIELRRLGIDVNDHEALTLSEEKSKELAGYMKTFTGPLLQQVYGSGEENIQDFGQLVAMFASPNREEAQRNLQKLADKLEIDLMEVPAFLEDYADTFLSLAYFKECMDQVVPDVMSFLENIGDLKSNLQLQRTTGFLETCDFMEPRLNSIITSITGRFERFDQHTKNLWDNVSANSFQRIRTMIKSHHKTVGGVLCGLTTKMDAWETKFGTISQGAAVVARADFIMSDMRHGIARLEELEKSAPDIADA</sequence>
<comment type="caution">
    <text evidence="1">The sequence shown here is derived from an EMBL/GenBank/DDBJ whole genome shotgun (WGS) entry which is preliminary data.</text>
</comment>
<dbReference type="Proteomes" id="UP000315252">
    <property type="component" value="Unassembled WGS sequence"/>
</dbReference>
<evidence type="ECO:0000313" key="1">
    <source>
        <dbReference type="EMBL" id="TQV80745.1"/>
    </source>
</evidence>
<dbReference type="EMBL" id="VHSH01000003">
    <property type="protein sequence ID" value="TQV80745.1"/>
    <property type="molecule type" value="Genomic_DNA"/>
</dbReference>